<name>A0A2U1B992_9BACT</name>
<dbReference type="InterPro" id="IPR036583">
    <property type="entry name" value="23S_rRNA_IVS_sf"/>
</dbReference>
<protein>
    <submittedName>
        <fullName evidence="1">Four helix bundle suffix protein</fullName>
    </submittedName>
</protein>
<dbReference type="InterPro" id="IPR026354">
    <property type="entry name" value="4helix_suffix_dom"/>
</dbReference>
<dbReference type="EMBL" id="QEKH01000003">
    <property type="protein sequence ID" value="PVY45238.1"/>
    <property type="molecule type" value="Genomic_DNA"/>
</dbReference>
<accession>A0A2U1B992</accession>
<dbReference type="NCBIfam" id="TIGR02436">
    <property type="entry name" value="four helix bundle protein"/>
    <property type="match status" value="1"/>
</dbReference>
<dbReference type="InterPro" id="IPR012657">
    <property type="entry name" value="23S_rRNA-intervening_sequence"/>
</dbReference>
<organism evidence="1 2">
    <name type="scientific">Victivallis vadensis</name>
    <dbReference type="NCBI Taxonomy" id="172901"/>
    <lineage>
        <taxon>Bacteria</taxon>
        <taxon>Pseudomonadati</taxon>
        <taxon>Lentisphaerota</taxon>
        <taxon>Lentisphaeria</taxon>
        <taxon>Victivallales</taxon>
        <taxon>Victivallaceae</taxon>
        <taxon>Victivallis</taxon>
    </lineage>
</organism>
<gene>
    <name evidence="1" type="ORF">C8D82_103152</name>
</gene>
<dbReference type="AlphaFoldDB" id="A0A2U1B992"/>
<reference evidence="1 2" key="1">
    <citation type="submission" date="2018-04" db="EMBL/GenBank/DDBJ databases">
        <title>Genomic Encyclopedia of Type Strains, Phase IV (KMG-IV): sequencing the most valuable type-strain genomes for metagenomic binning, comparative biology and taxonomic classification.</title>
        <authorList>
            <person name="Goeker M."/>
        </authorList>
    </citation>
    <scope>NUCLEOTIDE SEQUENCE [LARGE SCALE GENOMIC DNA]</scope>
    <source>
        <strain evidence="1 2">DSM 14823</strain>
    </source>
</reference>
<dbReference type="Gene3D" id="1.20.1440.60">
    <property type="entry name" value="23S rRNA-intervening sequence"/>
    <property type="match status" value="1"/>
</dbReference>
<proteinExistence type="predicted"/>
<dbReference type="Proteomes" id="UP000245959">
    <property type="component" value="Unassembled WGS sequence"/>
</dbReference>
<keyword evidence="2" id="KW-1185">Reference proteome</keyword>
<comment type="caution">
    <text evidence="1">The sequence shown here is derived from an EMBL/GenBank/DDBJ whole genome shotgun (WGS) entry which is preliminary data.</text>
</comment>
<evidence type="ECO:0000313" key="2">
    <source>
        <dbReference type="Proteomes" id="UP000245959"/>
    </source>
</evidence>
<dbReference type="NCBIfam" id="TIGR04258">
    <property type="entry name" value="4helix_suffix"/>
    <property type="match status" value="1"/>
</dbReference>
<dbReference type="SUPFAM" id="SSF158446">
    <property type="entry name" value="IVS-encoded protein-like"/>
    <property type="match status" value="1"/>
</dbReference>
<sequence>MRSDWSDRSDLSGGKGKIVSEPLIPKHGGYRRLITYRLGVLIYDATAAFCARYIDRRDRTHDQMVQAARSGVANIVEGSEAAATSKKTELKLTNVAKASQEELLFDYQAFLRQRKLPEWLSDSPKALAVRQARPENLAQLRKLMGLLMSDQSDRSDKSDKKAEVAANTMIVLINQETYLLNRQIARLAADFEHEGGFTERLYRVRREHRDGKG</sequence>
<evidence type="ECO:0000313" key="1">
    <source>
        <dbReference type="EMBL" id="PVY45238.1"/>
    </source>
</evidence>